<keyword evidence="2 6" id="KW-0732">Signal</keyword>
<keyword evidence="5" id="KW-0449">Lipoprotein</keyword>
<dbReference type="InterPro" id="IPR006059">
    <property type="entry name" value="SBP"/>
</dbReference>
<evidence type="ECO:0000256" key="4">
    <source>
        <dbReference type="ARBA" id="ARBA00023139"/>
    </source>
</evidence>
<organism evidence="7 8">
    <name type="scientific">Paenibacillus antri</name>
    <dbReference type="NCBI Taxonomy" id="2582848"/>
    <lineage>
        <taxon>Bacteria</taxon>
        <taxon>Bacillati</taxon>
        <taxon>Bacillota</taxon>
        <taxon>Bacilli</taxon>
        <taxon>Bacillales</taxon>
        <taxon>Paenibacillaceae</taxon>
        <taxon>Paenibacillus</taxon>
    </lineage>
</organism>
<evidence type="ECO:0000256" key="2">
    <source>
        <dbReference type="ARBA" id="ARBA00022729"/>
    </source>
</evidence>
<dbReference type="PROSITE" id="PS51257">
    <property type="entry name" value="PROKAR_LIPOPROTEIN"/>
    <property type="match status" value="1"/>
</dbReference>
<gene>
    <name evidence="7" type="ORF">FE782_00520</name>
</gene>
<dbReference type="PANTHER" id="PTHR43649">
    <property type="entry name" value="ARABINOSE-BINDING PROTEIN-RELATED"/>
    <property type="match status" value="1"/>
</dbReference>
<proteinExistence type="predicted"/>
<accession>A0A5R9GK86</accession>
<dbReference type="InterPro" id="IPR050490">
    <property type="entry name" value="Bact_solute-bd_prot1"/>
</dbReference>
<keyword evidence="8" id="KW-1185">Reference proteome</keyword>
<dbReference type="AlphaFoldDB" id="A0A5R9GK86"/>
<dbReference type="RefSeq" id="WP_138191430.1">
    <property type="nucleotide sequence ID" value="NZ_VCIW01000001.1"/>
</dbReference>
<evidence type="ECO:0000256" key="6">
    <source>
        <dbReference type="SAM" id="SignalP"/>
    </source>
</evidence>
<dbReference type="EMBL" id="VCIW01000001">
    <property type="protein sequence ID" value="TLS53878.1"/>
    <property type="molecule type" value="Genomic_DNA"/>
</dbReference>
<dbReference type="OrthoDB" id="9768630at2"/>
<keyword evidence="1" id="KW-1003">Cell membrane</keyword>
<dbReference type="SUPFAM" id="SSF53850">
    <property type="entry name" value="Periplasmic binding protein-like II"/>
    <property type="match status" value="1"/>
</dbReference>
<feature type="chain" id="PRO_5038635171" evidence="6">
    <location>
        <begin position="24"/>
        <end position="455"/>
    </location>
</feature>
<evidence type="ECO:0000256" key="1">
    <source>
        <dbReference type="ARBA" id="ARBA00022475"/>
    </source>
</evidence>
<name>A0A5R9GK86_9BACL</name>
<sequence>MGKQPKVLAVLLSAMTLMLGACTGGTANPATVDNASGKAVADANNSDAEPSTDAPKPAAPTKLALWTFQEVHAKYYNGMAESWNAANPNKPIELEVTTLPDADMHSKLLISLQSGVGAPDLSDIEISKFPNFLRGDIPLAELNDVIDPVKDNIVQARVDMYAKDGKYYGVDFHVGASVMYYNKEILDQAGVNADDIVTWADFVEAGKTVLAKTGKPMTAVETIGEWQFWQMISQQGSDFLDADGNVILDNEINVKTVDFLKQMIKDEVAVIAPGGKYHTEDFYGFMNGGGAAAIAMPMWFMGRFTDYMPDLSGKMIIRPLPSWEPGGNRSAGMGGTGTAVIKSSPNAELAKEFLAYTKLSKEGNIEIWKQLGFDPIRKDVWELPELKEENKFTAYFGTNLFDTLMEVKDEIHTVNIKDKTPQINAAVKTIALFQAIQEGKDTLTTLKTVADVIRK</sequence>
<evidence type="ECO:0000256" key="3">
    <source>
        <dbReference type="ARBA" id="ARBA00023136"/>
    </source>
</evidence>
<dbReference type="PANTHER" id="PTHR43649:SF33">
    <property type="entry name" value="POLYGALACTURONAN_RHAMNOGALACTURONAN-BINDING PROTEIN YTCQ"/>
    <property type="match status" value="1"/>
</dbReference>
<feature type="signal peptide" evidence="6">
    <location>
        <begin position="1"/>
        <end position="23"/>
    </location>
</feature>
<comment type="caution">
    <text evidence="7">The sequence shown here is derived from an EMBL/GenBank/DDBJ whole genome shotgun (WGS) entry which is preliminary data.</text>
</comment>
<dbReference type="Gene3D" id="3.40.190.10">
    <property type="entry name" value="Periplasmic binding protein-like II"/>
    <property type="match status" value="1"/>
</dbReference>
<dbReference type="Pfam" id="PF01547">
    <property type="entry name" value="SBP_bac_1"/>
    <property type="match status" value="1"/>
</dbReference>
<dbReference type="Proteomes" id="UP000309676">
    <property type="component" value="Unassembled WGS sequence"/>
</dbReference>
<keyword evidence="3" id="KW-0472">Membrane</keyword>
<evidence type="ECO:0000256" key="5">
    <source>
        <dbReference type="ARBA" id="ARBA00023288"/>
    </source>
</evidence>
<protein>
    <submittedName>
        <fullName evidence="7">Extracellular solute-binding protein</fullName>
    </submittedName>
</protein>
<keyword evidence="4" id="KW-0564">Palmitate</keyword>
<reference evidence="7 8" key="1">
    <citation type="submission" date="2019-05" db="EMBL/GenBank/DDBJ databases">
        <authorList>
            <person name="Narsing Rao M.P."/>
            <person name="Li W.J."/>
        </authorList>
    </citation>
    <scope>NUCLEOTIDE SEQUENCE [LARGE SCALE GENOMIC DNA]</scope>
    <source>
        <strain evidence="7 8">SYSU_K30003</strain>
    </source>
</reference>
<evidence type="ECO:0000313" key="7">
    <source>
        <dbReference type="EMBL" id="TLS53878.1"/>
    </source>
</evidence>
<evidence type="ECO:0000313" key="8">
    <source>
        <dbReference type="Proteomes" id="UP000309676"/>
    </source>
</evidence>